<dbReference type="Pfam" id="PF00270">
    <property type="entry name" value="DEAD"/>
    <property type="match status" value="1"/>
</dbReference>
<dbReference type="Gene3D" id="3.40.50.300">
    <property type="entry name" value="P-loop containing nucleotide triphosphate hydrolases"/>
    <property type="match status" value="2"/>
</dbReference>
<dbReference type="Proteomes" id="UP000014139">
    <property type="component" value="Unassembled WGS sequence"/>
</dbReference>
<dbReference type="Pfam" id="PF00271">
    <property type="entry name" value="Helicase_C"/>
    <property type="match status" value="1"/>
</dbReference>
<evidence type="ECO:0000256" key="11">
    <source>
        <dbReference type="ARBA" id="ARBA00044535"/>
    </source>
</evidence>
<keyword evidence="2" id="KW-0479">Metal-binding</keyword>
<accession>R1I0H8</accession>
<dbReference type="GO" id="GO:0016787">
    <property type="term" value="F:hydrolase activity"/>
    <property type="evidence" value="ECO:0007669"/>
    <property type="project" value="UniProtKB-KW"/>
</dbReference>
<dbReference type="InterPro" id="IPR014001">
    <property type="entry name" value="Helicase_ATP-bd"/>
</dbReference>
<dbReference type="GO" id="GO:0006310">
    <property type="term" value="P:DNA recombination"/>
    <property type="evidence" value="ECO:0007669"/>
    <property type="project" value="InterPro"/>
</dbReference>
<dbReference type="InterPro" id="IPR001650">
    <property type="entry name" value="Helicase_C-like"/>
</dbReference>
<dbReference type="RefSeq" id="WP_003094707.1">
    <property type="nucleotide sequence ID" value="NZ_AOUO01000351.1"/>
</dbReference>
<dbReference type="InterPro" id="IPR011545">
    <property type="entry name" value="DEAD/DEAH_box_helicase_dom"/>
</dbReference>
<dbReference type="eggNOG" id="COG0514">
    <property type="taxonomic scope" value="Bacteria"/>
</dbReference>
<evidence type="ECO:0000256" key="3">
    <source>
        <dbReference type="ARBA" id="ARBA00022741"/>
    </source>
</evidence>
<dbReference type="Pfam" id="PF16124">
    <property type="entry name" value="RecQ_Zn_bind"/>
    <property type="match status" value="1"/>
</dbReference>
<dbReference type="PROSITE" id="PS51192">
    <property type="entry name" value="HELICASE_ATP_BIND_1"/>
    <property type="match status" value="1"/>
</dbReference>
<evidence type="ECO:0000256" key="5">
    <source>
        <dbReference type="ARBA" id="ARBA00022806"/>
    </source>
</evidence>
<comment type="catalytic activity">
    <reaction evidence="9">
        <text>Couples ATP hydrolysis with the unwinding of duplex DNA by translocating in the 3'-5' direction.</text>
        <dbReference type="EC" id="5.6.2.4"/>
    </reaction>
</comment>
<dbReference type="PROSITE" id="PS51194">
    <property type="entry name" value="HELICASE_CTER"/>
    <property type="match status" value="1"/>
</dbReference>
<evidence type="ECO:0000259" key="14">
    <source>
        <dbReference type="PROSITE" id="PS51194"/>
    </source>
</evidence>
<keyword evidence="8" id="KW-0413">Isomerase</keyword>
<protein>
    <recommendedName>
        <fullName evidence="11">ATP-dependent DNA helicase RecQ</fullName>
        <ecNumber evidence="10">5.6.2.4</ecNumber>
    </recommendedName>
    <alternativeName>
        <fullName evidence="12">DNA 3'-5' helicase RecQ</fullName>
    </alternativeName>
</protein>
<evidence type="ECO:0000256" key="9">
    <source>
        <dbReference type="ARBA" id="ARBA00034617"/>
    </source>
</evidence>
<dbReference type="NCBIfam" id="TIGR00614">
    <property type="entry name" value="recQ_fam"/>
    <property type="match status" value="1"/>
</dbReference>
<evidence type="ECO:0000256" key="7">
    <source>
        <dbReference type="ARBA" id="ARBA00023125"/>
    </source>
</evidence>
<feature type="domain" description="Helicase C-terminal" evidence="14">
    <location>
        <begin position="227"/>
        <end position="379"/>
    </location>
</feature>
<dbReference type="GO" id="GO:0030894">
    <property type="term" value="C:replisome"/>
    <property type="evidence" value="ECO:0007669"/>
    <property type="project" value="TreeGrafter"/>
</dbReference>
<dbReference type="GO" id="GO:0005737">
    <property type="term" value="C:cytoplasm"/>
    <property type="evidence" value="ECO:0007669"/>
    <property type="project" value="TreeGrafter"/>
</dbReference>
<name>R1I0H8_9PSEU</name>
<dbReference type="EMBL" id="AOUO01000351">
    <property type="protein sequence ID" value="EOD66001.1"/>
    <property type="molecule type" value="Genomic_DNA"/>
</dbReference>
<dbReference type="PANTHER" id="PTHR13710:SF105">
    <property type="entry name" value="ATP-DEPENDENT DNA HELICASE Q1"/>
    <property type="match status" value="1"/>
</dbReference>
<organism evidence="15 16">
    <name type="scientific">Amycolatopsis vancoresmycina DSM 44592</name>
    <dbReference type="NCBI Taxonomy" id="1292037"/>
    <lineage>
        <taxon>Bacteria</taxon>
        <taxon>Bacillati</taxon>
        <taxon>Actinomycetota</taxon>
        <taxon>Actinomycetes</taxon>
        <taxon>Pseudonocardiales</taxon>
        <taxon>Pseudonocardiaceae</taxon>
        <taxon>Amycolatopsis</taxon>
    </lineage>
</organism>
<dbReference type="GO" id="GO:0006281">
    <property type="term" value="P:DNA repair"/>
    <property type="evidence" value="ECO:0007669"/>
    <property type="project" value="TreeGrafter"/>
</dbReference>
<dbReference type="PROSITE" id="PS00690">
    <property type="entry name" value="DEAH_ATP_HELICASE"/>
    <property type="match status" value="1"/>
</dbReference>
<evidence type="ECO:0000256" key="8">
    <source>
        <dbReference type="ARBA" id="ARBA00023235"/>
    </source>
</evidence>
<gene>
    <name evidence="15" type="ORF">H480_23752</name>
</gene>
<dbReference type="GO" id="GO:0043590">
    <property type="term" value="C:bacterial nucleoid"/>
    <property type="evidence" value="ECO:0007669"/>
    <property type="project" value="TreeGrafter"/>
</dbReference>
<evidence type="ECO:0000256" key="2">
    <source>
        <dbReference type="ARBA" id="ARBA00022723"/>
    </source>
</evidence>
<evidence type="ECO:0000313" key="16">
    <source>
        <dbReference type="Proteomes" id="UP000014139"/>
    </source>
</evidence>
<dbReference type="InterPro" id="IPR002464">
    <property type="entry name" value="DNA/RNA_helicase_DEAH_CS"/>
</dbReference>
<keyword evidence="3" id="KW-0547">Nucleotide-binding</keyword>
<keyword evidence="4" id="KW-0378">Hydrolase</keyword>
<keyword evidence="6" id="KW-0067">ATP-binding</keyword>
<dbReference type="InterPro" id="IPR032284">
    <property type="entry name" value="RecQ_Zn-bd"/>
</dbReference>
<comment type="caution">
    <text evidence="15">The sequence shown here is derived from an EMBL/GenBank/DDBJ whole genome shotgun (WGS) entry which is preliminary data.</text>
</comment>
<dbReference type="SMART" id="SM00490">
    <property type="entry name" value="HELICc"/>
    <property type="match status" value="1"/>
</dbReference>
<dbReference type="GO" id="GO:0046872">
    <property type="term" value="F:metal ion binding"/>
    <property type="evidence" value="ECO:0007669"/>
    <property type="project" value="UniProtKB-KW"/>
</dbReference>
<dbReference type="GO" id="GO:0043138">
    <property type="term" value="F:3'-5' DNA helicase activity"/>
    <property type="evidence" value="ECO:0007669"/>
    <property type="project" value="UniProtKB-EC"/>
</dbReference>
<evidence type="ECO:0000256" key="4">
    <source>
        <dbReference type="ARBA" id="ARBA00022801"/>
    </source>
</evidence>
<dbReference type="SMART" id="SM00487">
    <property type="entry name" value="DEXDc"/>
    <property type="match status" value="1"/>
</dbReference>
<sequence>MSDEGNAAELRRLAAERFGWAELSAEQAAAMSAARDGRDVLAVLPTGAGKSAIYQVPALVRPGPTVVVSPLLALQRDQIDGLDAAAVPDAVALDSRQSAAERDGVWDAIRRGSAEYVFLSPEQLAKDEVVAGLAEAGVSLFVVDEAHCVSAWGHDFRPDYRRLGPVVRRLGRPPVIALTATAAAPVRDDIVAALGLRDPVRVIASFDRPNLHLAVARFTGDAEKRAAVVDRVAALPGSGLLYTASRRETGEYAAALADRGVRAFAYHGGMKTADRDAVHERFAAGETDVVVATSAFGMGIDQPHVRFVVHASVPDSVDTYYQQIGRAGRDGEPAEVLLCYRPEDLARQRFLTRSAPPETELRAVVEALRPGPLNRRELAGAVPGPPARRTRALGLLERCGDVLTGPDGRFALTRGRAGTDPVVGRALEAADRAAGLVRSRVEMIRAYAETTGCRRRYLLGYFGEELAQPCGHCDTCEAGTAAGEPPSAGEFRAEHVVRHAEWGRGVVMTADEDKLTVLFDDVGYRTLSLPVVREQDLLERCATPGG</sequence>
<feature type="domain" description="Helicase ATP-binding" evidence="13">
    <location>
        <begin position="31"/>
        <end position="200"/>
    </location>
</feature>
<comment type="similarity">
    <text evidence="1">Belongs to the helicase family. RecQ subfamily.</text>
</comment>
<evidence type="ECO:0000313" key="15">
    <source>
        <dbReference type="EMBL" id="EOD66001.1"/>
    </source>
</evidence>
<evidence type="ECO:0000256" key="12">
    <source>
        <dbReference type="ARBA" id="ARBA00044550"/>
    </source>
</evidence>
<dbReference type="CDD" id="cd17920">
    <property type="entry name" value="DEXHc_RecQ"/>
    <property type="match status" value="1"/>
</dbReference>
<keyword evidence="5 15" id="KW-0347">Helicase</keyword>
<evidence type="ECO:0000256" key="6">
    <source>
        <dbReference type="ARBA" id="ARBA00022840"/>
    </source>
</evidence>
<evidence type="ECO:0000256" key="1">
    <source>
        <dbReference type="ARBA" id="ARBA00005446"/>
    </source>
</evidence>
<keyword evidence="7" id="KW-0238">DNA-binding</keyword>
<evidence type="ECO:0000259" key="13">
    <source>
        <dbReference type="PROSITE" id="PS51192"/>
    </source>
</evidence>
<dbReference type="PATRIC" id="fig|1292037.4.peg.4496"/>
<dbReference type="InterPro" id="IPR027417">
    <property type="entry name" value="P-loop_NTPase"/>
</dbReference>
<dbReference type="GO" id="GO:0003677">
    <property type="term" value="F:DNA binding"/>
    <property type="evidence" value="ECO:0007669"/>
    <property type="project" value="UniProtKB-KW"/>
</dbReference>
<keyword evidence="16" id="KW-1185">Reference proteome</keyword>
<reference evidence="15 16" key="1">
    <citation type="submission" date="2013-02" db="EMBL/GenBank/DDBJ databases">
        <title>Draft genome sequence of Amycolatopsis vancoresmycina strain DSM 44592T.</title>
        <authorList>
            <person name="Kumar S."/>
            <person name="Kaur N."/>
            <person name="Kaur C."/>
            <person name="Raghava G.P.S."/>
            <person name="Mayilraj S."/>
        </authorList>
    </citation>
    <scope>NUCLEOTIDE SEQUENCE [LARGE SCALE GENOMIC DNA]</scope>
    <source>
        <strain evidence="15 16">DSM 44592</strain>
    </source>
</reference>
<dbReference type="GO" id="GO:0009378">
    <property type="term" value="F:four-way junction helicase activity"/>
    <property type="evidence" value="ECO:0007669"/>
    <property type="project" value="TreeGrafter"/>
</dbReference>
<proteinExistence type="inferred from homology"/>
<dbReference type="SUPFAM" id="SSF52540">
    <property type="entry name" value="P-loop containing nucleoside triphosphate hydrolases"/>
    <property type="match status" value="1"/>
</dbReference>
<dbReference type="OrthoDB" id="9760034at2"/>
<dbReference type="AlphaFoldDB" id="R1I0H8"/>
<dbReference type="EC" id="5.6.2.4" evidence="10"/>
<dbReference type="PANTHER" id="PTHR13710">
    <property type="entry name" value="DNA HELICASE RECQ FAMILY MEMBER"/>
    <property type="match status" value="1"/>
</dbReference>
<evidence type="ECO:0000256" key="10">
    <source>
        <dbReference type="ARBA" id="ARBA00034808"/>
    </source>
</evidence>
<dbReference type="GO" id="GO:0005524">
    <property type="term" value="F:ATP binding"/>
    <property type="evidence" value="ECO:0007669"/>
    <property type="project" value="UniProtKB-KW"/>
</dbReference>
<dbReference type="InterPro" id="IPR004589">
    <property type="entry name" value="DNA_helicase_ATP-dep_RecQ"/>
</dbReference>